<protein>
    <recommendedName>
        <fullName evidence="1">Retrovirus-related Pol polyprotein from transposon TNT 1-94-like beta-barrel domain-containing protein</fullName>
    </recommendedName>
</protein>
<dbReference type="Proteomes" id="UP001371456">
    <property type="component" value="Unassembled WGS sequence"/>
</dbReference>
<dbReference type="EMBL" id="JBANQN010000001">
    <property type="protein sequence ID" value="KAK6802996.1"/>
    <property type="molecule type" value="Genomic_DNA"/>
</dbReference>
<gene>
    <name evidence="2" type="ORF">RDI58_000780</name>
</gene>
<sequence length="115" mass="12967">MTVDGKGTITLKTSHGNVKPLHDVQYVPCLPHKLLSVGQLMNCRYYILFDDNSCSIQDKNSGHRIVGIQMTQNRMFPLEVSDAKSFELITKGNTEANLWHLQYVHLNVKGLQLLG</sequence>
<dbReference type="AlphaFoldDB" id="A0AAN8YPH7"/>
<comment type="caution">
    <text evidence="2">The sequence shown here is derived from an EMBL/GenBank/DDBJ whole genome shotgun (WGS) entry which is preliminary data.</text>
</comment>
<reference evidence="2 3" key="1">
    <citation type="submission" date="2024-02" db="EMBL/GenBank/DDBJ databases">
        <title>de novo genome assembly of Solanum bulbocastanum strain 11H21.</title>
        <authorList>
            <person name="Hosaka A.J."/>
        </authorList>
    </citation>
    <scope>NUCLEOTIDE SEQUENCE [LARGE SCALE GENOMIC DNA]</scope>
    <source>
        <tissue evidence="2">Young leaves</tissue>
    </source>
</reference>
<proteinExistence type="predicted"/>
<dbReference type="InterPro" id="IPR054722">
    <property type="entry name" value="PolX-like_BBD"/>
</dbReference>
<keyword evidence="3" id="KW-1185">Reference proteome</keyword>
<accession>A0AAN8YPH7</accession>
<evidence type="ECO:0000313" key="3">
    <source>
        <dbReference type="Proteomes" id="UP001371456"/>
    </source>
</evidence>
<evidence type="ECO:0000313" key="2">
    <source>
        <dbReference type="EMBL" id="KAK6802996.1"/>
    </source>
</evidence>
<dbReference type="Pfam" id="PF22936">
    <property type="entry name" value="Pol_BBD"/>
    <property type="match status" value="1"/>
</dbReference>
<name>A0AAN8YPH7_SOLBU</name>
<evidence type="ECO:0000259" key="1">
    <source>
        <dbReference type="Pfam" id="PF22936"/>
    </source>
</evidence>
<organism evidence="2 3">
    <name type="scientific">Solanum bulbocastanum</name>
    <name type="common">Wild potato</name>
    <dbReference type="NCBI Taxonomy" id="147425"/>
    <lineage>
        <taxon>Eukaryota</taxon>
        <taxon>Viridiplantae</taxon>
        <taxon>Streptophyta</taxon>
        <taxon>Embryophyta</taxon>
        <taxon>Tracheophyta</taxon>
        <taxon>Spermatophyta</taxon>
        <taxon>Magnoliopsida</taxon>
        <taxon>eudicotyledons</taxon>
        <taxon>Gunneridae</taxon>
        <taxon>Pentapetalae</taxon>
        <taxon>asterids</taxon>
        <taxon>lamiids</taxon>
        <taxon>Solanales</taxon>
        <taxon>Solanaceae</taxon>
        <taxon>Solanoideae</taxon>
        <taxon>Solaneae</taxon>
        <taxon>Solanum</taxon>
    </lineage>
</organism>
<feature type="domain" description="Retrovirus-related Pol polyprotein from transposon TNT 1-94-like beta-barrel" evidence="1">
    <location>
        <begin position="2"/>
        <end position="44"/>
    </location>
</feature>